<reference evidence="8" key="1">
    <citation type="journal article" date="2023" name="Science">
        <title>Elucidation of the pathway for biosynthesis of saponin adjuvants from the soapbark tree.</title>
        <authorList>
            <person name="Reed J."/>
            <person name="Orme A."/>
            <person name="El-Demerdash A."/>
            <person name="Owen C."/>
            <person name="Martin L.B.B."/>
            <person name="Misra R.C."/>
            <person name="Kikuchi S."/>
            <person name="Rejzek M."/>
            <person name="Martin A.C."/>
            <person name="Harkess A."/>
            <person name="Leebens-Mack J."/>
            <person name="Louveau T."/>
            <person name="Stephenson M.J."/>
            <person name="Osbourn A."/>
        </authorList>
    </citation>
    <scope>NUCLEOTIDE SEQUENCE</scope>
    <source>
        <strain evidence="8">S10</strain>
    </source>
</reference>
<keyword evidence="9" id="KW-1185">Reference proteome</keyword>
<sequence>MSRYSHGLHDQYAPQPRLFGRQRPIHAILGGGKFADLLLWKDKKLSAAILIGFTIIWFLFEVVEYHFVTLLCHILIGIMLILFIWYNAAGLITWSPPNIHDIQLPESTCRYFFSKLNWFLFNFYQVSCGQNFTIFFLTIVALWIISVIGTYISTMNLLYFVFLCLEILPVMYERYEYEVEYLASKGNQDMRRLYKEFDLKVLKQNSKRTCEGKEVQLNLKFVLQTMRA</sequence>
<keyword evidence="3 6" id="KW-0256">Endoplasmic reticulum</keyword>
<keyword evidence="2 6" id="KW-0812">Transmembrane</keyword>
<evidence type="ECO:0000256" key="6">
    <source>
        <dbReference type="RuleBase" id="RU363132"/>
    </source>
</evidence>
<evidence type="ECO:0000256" key="3">
    <source>
        <dbReference type="ARBA" id="ARBA00022824"/>
    </source>
</evidence>
<evidence type="ECO:0000313" key="8">
    <source>
        <dbReference type="EMBL" id="KAJ7943109.1"/>
    </source>
</evidence>
<evidence type="ECO:0000256" key="5">
    <source>
        <dbReference type="ARBA" id="ARBA00023136"/>
    </source>
</evidence>
<accession>A0AAD7P5V1</accession>
<keyword evidence="4 6" id="KW-1133">Transmembrane helix</keyword>
<feature type="transmembrane region" description="Helical" evidence="6">
    <location>
        <begin position="132"/>
        <end position="165"/>
    </location>
</feature>
<feature type="domain" description="Reticulon" evidence="7">
    <location>
        <begin position="34"/>
        <end position="211"/>
    </location>
</feature>
<evidence type="ECO:0000259" key="7">
    <source>
        <dbReference type="PROSITE" id="PS50845"/>
    </source>
</evidence>
<feature type="transmembrane region" description="Helical" evidence="6">
    <location>
        <begin position="70"/>
        <end position="88"/>
    </location>
</feature>
<dbReference type="AlphaFoldDB" id="A0AAD7P5V1"/>
<evidence type="ECO:0000256" key="1">
    <source>
        <dbReference type="ARBA" id="ARBA00004477"/>
    </source>
</evidence>
<dbReference type="PANTHER" id="PTHR10994:SF157">
    <property type="entry name" value="RETICULON-LIKE PROTEIN B14"/>
    <property type="match status" value="1"/>
</dbReference>
<dbReference type="GO" id="GO:0009617">
    <property type="term" value="P:response to bacterium"/>
    <property type="evidence" value="ECO:0007669"/>
    <property type="project" value="InterPro"/>
</dbReference>
<feature type="transmembrane region" description="Helical" evidence="6">
    <location>
        <begin position="45"/>
        <end position="63"/>
    </location>
</feature>
<evidence type="ECO:0000256" key="4">
    <source>
        <dbReference type="ARBA" id="ARBA00022989"/>
    </source>
</evidence>
<gene>
    <name evidence="8" type="ORF">O6P43_032700</name>
</gene>
<keyword evidence="5 6" id="KW-0472">Membrane</keyword>
<name>A0AAD7P5V1_QUISA</name>
<dbReference type="GO" id="GO:0005789">
    <property type="term" value="C:endoplasmic reticulum membrane"/>
    <property type="evidence" value="ECO:0007669"/>
    <property type="project" value="UniProtKB-SubCell"/>
</dbReference>
<dbReference type="Proteomes" id="UP001163823">
    <property type="component" value="Chromosome 14"/>
</dbReference>
<comment type="subcellular location">
    <subcellularLocation>
        <location evidence="1 6">Endoplasmic reticulum membrane</location>
        <topology evidence="1 6">Multi-pass membrane protein</topology>
    </subcellularLocation>
</comment>
<dbReference type="InterPro" id="IPR003388">
    <property type="entry name" value="Reticulon"/>
</dbReference>
<evidence type="ECO:0000256" key="2">
    <source>
        <dbReference type="ARBA" id="ARBA00022692"/>
    </source>
</evidence>
<proteinExistence type="predicted"/>
<dbReference type="EMBL" id="JARAOO010000014">
    <property type="protein sequence ID" value="KAJ7943109.1"/>
    <property type="molecule type" value="Genomic_DNA"/>
</dbReference>
<dbReference type="PANTHER" id="PTHR10994">
    <property type="entry name" value="RETICULON"/>
    <property type="match status" value="1"/>
</dbReference>
<dbReference type="PROSITE" id="PS50845">
    <property type="entry name" value="RETICULON"/>
    <property type="match status" value="1"/>
</dbReference>
<evidence type="ECO:0000313" key="9">
    <source>
        <dbReference type="Proteomes" id="UP001163823"/>
    </source>
</evidence>
<protein>
    <recommendedName>
        <fullName evidence="6">Reticulon-like protein</fullName>
    </recommendedName>
</protein>
<organism evidence="8 9">
    <name type="scientific">Quillaja saponaria</name>
    <name type="common">Soap bark tree</name>
    <dbReference type="NCBI Taxonomy" id="32244"/>
    <lineage>
        <taxon>Eukaryota</taxon>
        <taxon>Viridiplantae</taxon>
        <taxon>Streptophyta</taxon>
        <taxon>Embryophyta</taxon>
        <taxon>Tracheophyta</taxon>
        <taxon>Spermatophyta</taxon>
        <taxon>Magnoliopsida</taxon>
        <taxon>eudicotyledons</taxon>
        <taxon>Gunneridae</taxon>
        <taxon>Pentapetalae</taxon>
        <taxon>rosids</taxon>
        <taxon>fabids</taxon>
        <taxon>Fabales</taxon>
        <taxon>Quillajaceae</taxon>
        <taxon>Quillaja</taxon>
    </lineage>
</organism>
<dbReference type="Pfam" id="PF02453">
    <property type="entry name" value="Reticulon"/>
    <property type="match status" value="1"/>
</dbReference>
<comment type="caution">
    <text evidence="8">The sequence shown here is derived from an EMBL/GenBank/DDBJ whole genome shotgun (WGS) entry which is preliminary data.</text>
</comment>
<dbReference type="InterPro" id="IPR045064">
    <property type="entry name" value="Reticulon-like"/>
</dbReference>